<sequence>MIHSMDLYQVFYFTAKSGSLSKAAEELYITQPAVTHAIKQLEAKLGGPLFFRTSRGVTLTTEGETLYTYIEQAYHFIQNGERKIGEMHQLTDGEVRIGAGDTLCKHVLLPHLKTYHASFPKIKVQVFNRTTADTIALLKEGKIDIGIVNLPISDSHVDVSAIGSLQDCFVAGERYKHLTEEQLSFEHLLALPIMLLEKGSSSRAYIDRFTKEHGHVIKPEIELGSVDLLLEFTRGGFGITCVAREFIAAELAAAQLFEIQLEQPIPARNVGMIKLRSTPLSAAAMHLYRMMQQEV</sequence>
<keyword evidence="3" id="KW-0238">DNA-binding</keyword>
<dbReference type="Gene3D" id="3.40.190.290">
    <property type="match status" value="1"/>
</dbReference>
<evidence type="ECO:0000256" key="4">
    <source>
        <dbReference type="ARBA" id="ARBA00023163"/>
    </source>
</evidence>
<protein>
    <submittedName>
        <fullName evidence="6">LysR family transcriptional regulator</fullName>
    </submittedName>
</protein>
<feature type="domain" description="HTH lysR-type" evidence="5">
    <location>
        <begin position="15"/>
        <end position="60"/>
    </location>
</feature>
<accession>A0AA96RI15</accession>
<dbReference type="Gene3D" id="1.10.10.10">
    <property type="entry name" value="Winged helix-like DNA-binding domain superfamily/Winged helix DNA-binding domain"/>
    <property type="match status" value="1"/>
</dbReference>
<keyword evidence="2" id="KW-0805">Transcription regulation</keyword>
<dbReference type="RefSeq" id="WP_314798730.1">
    <property type="nucleotide sequence ID" value="NZ_CP130319.1"/>
</dbReference>
<dbReference type="GO" id="GO:0000976">
    <property type="term" value="F:transcription cis-regulatory region binding"/>
    <property type="evidence" value="ECO:0007669"/>
    <property type="project" value="TreeGrafter"/>
</dbReference>
<keyword evidence="7" id="KW-1185">Reference proteome</keyword>
<evidence type="ECO:0000259" key="5">
    <source>
        <dbReference type="PROSITE" id="PS50931"/>
    </source>
</evidence>
<dbReference type="PRINTS" id="PR00039">
    <property type="entry name" value="HTHLYSR"/>
</dbReference>
<dbReference type="InterPro" id="IPR036390">
    <property type="entry name" value="WH_DNA-bd_sf"/>
</dbReference>
<evidence type="ECO:0000256" key="2">
    <source>
        <dbReference type="ARBA" id="ARBA00023015"/>
    </source>
</evidence>
<proteinExistence type="inferred from homology"/>
<dbReference type="Proteomes" id="UP001304650">
    <property type="component" value="Chromosome"/>
</dbReference>
<dbReference type="PROSITE" id="PS50931">
    <property type="entry name" value="HTH_LYSR"/>
    <property type="match status" value="1"/>
</dbReference>
<keyword evidence="4" id="KW-0804">Transcription</keyword>
<evidence type="ECO:0000256" key="3">
    <source>
        <dbReference type="ARBA" id="ARBA00023125"/>
    </source>
</evidence>
<dbReference type="PANTHER" id="PTHR30126:SF64">
    <property type="entry name" value="HTH-TYPE TRANSCRIPTIONAL REGULATOR CITR"/>
    <property type="match status" value="1"/>
</dbReference>
<evidence type="ECO:0000313" key="6">
    <source>
        <dbReference type="EMBL" id="WNR43848.1"/>
    </source>
</evidence>
<organism evidence="6 7">
    <name type="scientific">Paenibacillus roseopurpureus</name>
    <dbReference type="NCBI Taxonomy" id="2918901"/>
    <lineage>
        <taxon>Bacteria</taxon>
        <taxon>Bacillati</taxon>
        <taxon>Bacillota</taxon>
        <taxon>Bacilli</taxon>
        <taxon>Bacillales</taxon>
        <taxon>Paenibacillaceae</taxon>
        <taxon>Paenibacillus</taxon>
    </lineage>
</organism>
<dbReference type="KEGG" id="proo:MJB10_22545"/>
<dbReference type="CDD" id="cd05466">
    <property type="entry name" value="PBP2_LTTR_substrate"/>
    <property type="match status" value="1"/>
</dbReference>
<name>A0AA96RI15_9BACL</name>
<dbReference type="SUPFAM" id="SSF46785">
    <property type="entry name" value="Winged helix' DNA-binding domain"/>
    <property type="match status" value="1"/>
</dbReference>
<dbReference type="InterPro" id="IPR005119">
    <property type="entry name" value="LysR_subst-bd"/>
</dbReference>
<dbReference type="EMBL" id="CP130319">
    <property type="protein sequence ID" value="WNR43848.1"/>
    <property type="molecule type" value="Genomic_DNA"/>
</dbReference>
<evidence type="ECO:0000313" key="7">
    <source>
        <dbReference type="Proteomes" id="UP001304650"/>
    </source>
</evidence>
<dbReference type="InterPro" id="IPR036388">
    <property type="entry name" value="WH-like_DNA-bd_sf"/>
</dbReference>
<dbReference type="Pfam" id="PF00126">
    <property type="entry name" value="HTH_1"/>
    <property type="match status" value="1"/>
</dbReference>
<evidence type="ECO:0000256" key="1">
    <source>
        <dbReference type="ARBA" id="ARBA00009437"/>
    </source>
</evidence>
<gene>
    <name evidence="6" type="ORF">MJB10_22545</name>
</gene>
<dbReference type="FunFam" id="1.10.10.10:FF:000001">
    <property type="entry name" value="LysR family transcriptional regulator"/>
    <property type="match status" value="1"/>
</dbReference>
<dbReference type="SUPFAM" id="SSF53850">
    <property type="entry name" value="Periplasmic binding protein-like II"/>
    <property type="match status" value="1"/>
</dbReference>
<dbReference type="AlphaFoldDB" id="A0AA96RI15"/>
<dbReference type="InterPro" id="IPR000847">
    <property type="entry name" value="LysR_HTH_N"/>
</dbReference>
<dbReference type="PANTHER" id="PTHR30126">
    <property type="entry name" value="HTH-TYPE TRANSCRIPTIONAL REGULATOR"/>
    <property type="match status" value="1"/>
</dbReference>
<dbReference type="Pfam" id="PF03466">
    <property type="entry name" value="LysR_substrate"/>
    <property type="match status" value="1"/>
</dbReference>
<reference evidence="6" key="1">
    <citation type="submission" date="2022-02" db="EMBL/GenBank/DDBJ databases">
        <title>Paenibacillus sp. MBLB1832 Whole Genome Shotgun Sequencing.</title>
        <authorList>
            <person name="Hwang C.Y."/>
            <person name="Cho E.-S."/>
            <person name="Seo M.-J."/>
        </authorList>
    </citation>
    <scope>NUCLEOTIDE SEQUENCE</scope>
    <source>
        <strain evidence="6">MBLB1832</strain>
    </source>
</reference>
<comment type="similarity">
    <text evidence="1">Belongs to the LysR transcriptional regulatory family.</text>
</comment>
<dbReference type="GO" id="GO:0003700">
    <property type="term" value="F:DNA-binding transcription factor activity"/>
    <property type="evidence" value="ECO:0007669"/>
    <property type="project" value="InterPro"/>
</dbReference>